<reference evidence="1 2" key="1">
    <citation type="submission" date="2007-01" db="EMBL/GenBank/DDBJ databases">
        <authorList>
            <person name="Haygood M."/>
            <person name="Podell S."/>
            <person name="Anderson C."/>
            <person name="Hopkinson B."/>
            <person name="Roe K."/>
            <person name="Barbeau K."/>
            <person name="Gaasterland T."/>
            <person name="Ferriera S."/>
            <person name="Johnson J."/>
            <person name="Kravitz S."/>
            <person name="Beeson K."/>
            <person name="Sutton G."/>
            <person name="Rogers Y.-H."/>
            <person name="Friedman R."/>
            <person name="Frazier M."/>
            <person name="Venter J.C."/>
        </authorList>
    </citation>
    <scope>NUCLEOTIDE SEQUENCE [LARGE SCALE GENOMIC DNA]</scope>
    <source>
        <strain evidence="1 2">ATCC 23134</strain>
    </source>
</reference>
<name>A1ZRB8_MICM2</name>
<sequence>MNYTFFDPPADYNNPRAATIISGDESKTYTHTTYLLIKEALYEIKFKQPCGPFKKALLQDNILAVGHQCNFYLFDIARQQHILTLPLNQYFGNIYQKNGLFYITDSSGVHCVSPQGDVHWHNGELGTDGVMIHEFQGEKVYGSGEWSPPSGWEDFVLELATGKPVK</sequence>
<gene>
    <name evidence="1" type="ORF">M23134_04688</name>
</gene>
<dbReference type="AlphaFoldDB" id="A1ZRB8"/>
<keyword evidence="2" id="KW-1185">Reference proteome</keyword>
<protein>
    <submittedName>
        <fullName evidence="1">Uncharacterized protein</fullName>
    </submittedName>
</protein>
<dbReference type="EMBL" id="AAWS01000027">
    <property type="protein sequence ID" value="EAY27008.1"/>
    <property type="molecule type" value="Genomic_DNA"/>
</dbReference>
<dbReference type="RefSeq" id="WP_004156343.1">
    <property type="nucleotide sequence ID" value="NZ_AAWS01000027.1"/>
</dbReference>
<evidence type="ECO:0000313" key="1">
    <source>
        <dbReference type="EMBL" id="EAY27008.1"/>
    </source>
</evidence>
<dbReference type="Proteomes" id="UP000004095">
    <property type="component" value="Unassembled WGS sequence"/>
</dbReference>
<organism evidence="1 2">
    <name type="scientific">Microscilla marina ATCC 23134</name>
    <dbReference type="NCBI Taxonomy" id="313606"/>
    <lineage>
        <taxon>Bacteria</taxon>
        <taxon>Pseudomonadati</taxon>
        <taxon>Bacteroidota</taxon>
        <taxon>Cytophagia</taxon>
        <taxon>Cytophagales</taxon>
        <taxon>Microscillaceae</taxon>
        <taxon>Microscilla</taxon>
    </lineage>
</organism>
<proteinExistence type="predicted"/>
<evidence type="ECO:0000313" key="2">
    <source>
        <dbReference type="Proteomes" id="UP000004095"/>
    </source>
</evidence>
<comment type="caution">
    <text evidence="1">The sequence shown here is derived from an EMBL/GenBank/DDBJ whole genome shotgun (WGS) entry which is preliminary data.</text>
</comment>
<dbReference type="OrthoDB" id="659938at2"/>
<accession>A1ZRB8</accession>